<keyword evidence="1" id="KW-0472">Membrane</keyword>
<comment type="caution">
    <text evidence="2">The sequence shown here is derived from an EMBL/GenBank/DDBJ whole genome shotgun (WGS) entry which is preliminary data.</text>
</comment>
<dbReference type="Proteomes" id="UP000293377">
    <property type="component" value="Unassembled WGS sequence"/>
</dbReference>
<gene>
    <name evidence="2" type="ORF">DRF75_03015</name>
</gene>
<keyword evidence="1" id="KW-1133">Transmembrane helix</keyword>
<proteinExistence type="predicted"/>
<sequence length="103" mass="11942">MVMSYFHYILLYITDNPKWYVLLGLILLIGTGYFLKQKVNRKYKRKKSISSSYINNSGIGSPVKPHNKHYVPELNTVQNQEHCSFVVESVSQVFESKAQGRSR</sequence>
<protein>
    <submittedName>
        <fullName evidence="2">Uncharacterized protein</fullName>
    </submittedName>
</protein>
<evidence type="ECO:0000313" key="3">
    <source>
        <dbReference type="Proteomes" id="UP000293377"/>
    </source>
</evidence>
<evidence type="ECO:0000256" key="1">
    <source>
        <dbReference type="SAM" id="Phobius"/>
    </source>
</evidence>
<name>A0A4Q6IBF4_9RICK</name>
<feature type="transmembrane region" description="Helical" evidence="1">
    <location>
        <begin position="20"/>
        <end position="36"/>
    </location>
</feature>
<dbReference type="EMBL" id="QOHL01000012">
    <property type="protein sequence ID" value="RZB12628.1"/>
    <property type="molecule type" value="Genomic_DNA"/>
</dbReference>
<keyword evidence="1" id="KW-0812">Transmembrane</keyword>
<reference evidence="2 3" key="1">
    <citation type="submission" date="2018-06" db="EMBL/GenBank/DDBJ databases">
        <title>Complete Genome Sequence of Ehrlichia minasensis Isolated From Cattle.</title>
        <authorList>
            <person name="Aguiar D.M."/>
            <person name="Araujo J.P.A.Jr."/>
            <person name="Nakazato L."/>
            <person name="Bard E."/>
            <person name="Cabezas-Cruz A."/>
        </authorList>
    </citation>
    <scope>NUCLEOTIDE SEQUENCE [LARGE SCALE GENOMIC DNA]</scope>
    <source>
        <strain evidence="2 3">B11</strain>
    </source>
</reference>
<dbReference type="AlphaFoldDB" id="A0A4Q6IBF4"/>
<accession>A0A4Q6IBF4</accession>
<keyword evidence="3" id="KW-1185">Reference proteome</keyword>
<evidence type="ECO:0000313" key="2">
    <source>
        <dbReference type="EMBL" id="RZB12628.1"/>
    </source>
</evidence>
<organism evidence="2 3">
    <name type="scientific">Ehrlichia minasensis</name>
    <dbReference type="NCBI Taxonomy" id="1242993"/>
    <lineage>
        <taxon>Bacteria</taxon>
        <taxon>Pseudomonadati</taxon>
        <taxon>Pseudomonadota</taxon>
        <taxon>Alphaproteobacteria</taxon>
        <taxon>Rickettsiales</taxon>
        <taxon>Anaplasmataceae</taxon>
        <taxon>Ehrlichia</taxon>
    </lineage>
</organism>